<keyword evidence="2" id="KW-0812">Transmembrane</keyword>
<keyword evidence="2" id="KW-1133">Transmembrane helix</keyword>
<feature type="transmembrane region" description="Helical" evidence="2">
    <location>
        <begin position="225"/>
        <end position="250"/>
    </location>
</feature>
<dbReference type="SMART" id="SM00460">
    <property type="entry name" value="TGc"/>
    <property type="match status" value="1"/>
</dbReference>
<feature type="transmembrane region" description="Helical" evidence="2">
    <location>
        <begin position="62"/>
        <end position="78"/>
    </location>
</feature>
<feature type="domain" description="Transglutaminase-like" evidence="3">
    <location>
        <begin position="512"/>
        <end position="588"/>
    </location>
</feature>
<dbReference type="SUPFAM" id="SSF54001">
    <property type="entry name" value="Cysteine proteinases"/>
    <property type="match status" value="1"/>
</dbReference>
<evidence type="ECO:0000256" key="1">
    <source>
        <dbReference type="SAM" id="MobiDB-lite"/>
    </source>
</evidence>
<dbReference type="PANTHER" id="PTHR42736:SF1">
    <property type="entry name" value="PROTEIN-GLUTAMINE GAMMA-GLUTAMYLTRANSFERASE"/>
    <property type="match status" value="1"/>
</dbReference>
<evidence type="ECO:0000313" key="5">
    <source>
        <dbReference type="Proteomes" id="UP000886858"/>
    </source>
</evidence>
<feature type="transmembrane region" description="Helical" evidence="2">
    <location>
        <begin position="127"/>
        <end position="147"/>
    </location>
</feature>
<dbReference type="EMBL" id="DWYY01000003">
    <property type="protein sequence ID" value="HJA91551.1"/>
    <property type="molecule type" value="Genomic_DNA"/>
</dbReference>
<dbReference type="Pfam" id="PF01841">
    <property type="entry name" value="Transglut_core"/>
    <property type="match status" value="1"/>
</dbReference>
<name>A0A9D2I1J8_9FIRM</name>
<accession>A0A9D2I1J8</accession>
<feature type="transmembrane region" description="Helical" evidence="2">
    <location>
        <begin position="32"/>
        <end position="50"/>
    </location>
</feature>
<dbReference type="PANTHER" id="PTHR42736">
    <property type="entry name" value="PROTEIN-GLUTAMINE GAMMA-GLUTAMYLTRANSFERASE"/>
    <property type="match status" value="1"/>
</dbReference>
<proteinExistence type="predicted"/>
<feature type="transmembrane region" description="Helical" evidence="2">
    <location>
        <begin position="655"/>
        <end position="674"/>
    </location>
</feature>
<dbReference type="InterPro" id="IPR052901">
    <property type="entry name" value="Bact_TGase-like"/>
</dbReference>
<dbReference type="InterPro" id="IPR038765">
    <property type="entry name" value="Papain-like_cys_pep_sf"/>
</dbReference>
<evidence type="ECO:0000259" key="3">
    <source>
        <dbReference type="SMART" id="SM00460"/>
    </source>
</evidence>
<evidence type="ECO:0000256" key="2">
    <source>
        <dbReference type="SAM" id="Phobius"/>
    </source>
</evidence>
<dbReference type="InterPro" id="IPR002931">
    <property type="entry name" value="Transglutaminase-like"/>
</dbReference>
<feature type="transmembrane region" description="Helical" evidence="2">
    <location>
        <begin position="185"/>
        <end position="205"/>
    </location>
</feature>
<dbReference type="Gene3D" id="3.10.620.30">
    <property type="match status" value="1"/>
</dbReference>
<feature type="transmembrane region" description="Helical" evidence="2">
    <location>
        <begin position="85"/>
        <end position="107"/>
    </location>
</feature>
<sequence length="787" mass="88364">MMGRKEKEDGGYMDGIEIRGGKQEEKREESGSLAELAFFLAGVSGLLLFVHSLDGVRMNSLIVYPAAGLLGWTLWFTWNRRKKLFYLVLSATLPAGALYVFGFRDAICDQLGEMLSRMAAGTNGEAVDITHTMVLAAAILTIFLFLMECVMEKHGICLVLTSLPLLILPMLGIREEGRGVLSGIRAARLACYPLLLLFQIAFQVIRHTARGRGSRSLSGMGQTRLSLRACAAAAGLFGAVILAAAVPVLLHEQELYGLVYDAEGYLTRTFRSITGMADESLADGRISRGNNYRTGTVQLVLRIDAKPTQTLYLKGFGGGKYVGGNWIPANDEALFEQMAERLHWGEWAYMIGGMYYSMYYVMNESVYQEEMPLSRFLRIFHASGNYDNTYIPYYSQRGARLIFPDSMEDGYFFRYYEQQDMRIGEGEIPEDFVTLMNWYRQVETAYIEEAQNVYTQVPVELLPRLTALVEENPMEGLDEITAFILYTLQSNTTYTLTPGRAPLNEDVVEYFLFEGKRGYCVHYAAAATLMYRLYGIPARYASGYALPPSAFVQKEDGSWEAEATDEQAHAWVEIFLKDYGWTPVEVTPVDGRAAAASYPGVQSEQLGHLMSEHGWDMSIPSLSGNGSGTGTSGRTGGNVDRLEQLSSFLSEHRTALHVSAACMVYTLLLLPLFLDYRRLRIREKMETAGCRRIFDRLLEMLHFCGYLAEYDGTQEDFPEKLAAVCGLSAADAVRLQKIVERAAYGAKRPEEAEEEFVRKTYVRAADTLYQELGWKKRMVFRYIKAFA</sequence>
<reference evidence="4" key="1">
    <citation type="journal article" date="2021" name="PeerJ">
        <title>Extensive microbial diversity within the chicken gut microbiome revealed by metagenomics and culture.</title>
        <authorList>
            <person name="Gilroy R."/>
            <person name="Ravi A."/>
            <person name="Getino M."/>
            <person name="Pursley I."/>
            <person name="Horton D.L."/>
            <person name="Alikhan N.F."/>
            <person name="Baker D."/>
            <person name="Gharbi K."/>
            <person name="Hall N."/>
            <person name="Watson M."/>
            <person name="Adriaenssens E.M."/>
            <person name="Foster-Nyarko E."/>
            <person name="Jarju S."/>
            <person name="Secka A."/>
            <person name="Antonio M."/>
            <person name="Oren A."/>
            <person name="Chaudhuri R.R."/>
            <person name="La Ragione R."/>
            <person name="Hildebrand F."/>
            <person name="Pallen M.J."/>
        </authorList>
    </citation>
    <scope>NUCLEOTIDE SEQUENCE</scope>
    <source>
        <strain evidence="4">CHK179-7159</strain>
    </source>
</reference>
<dbReference type="AlphaFoldDB" id="A0A9D2I1J8"/>
<comment type="caution">
    <text evidence="4">The sequence shown here is derived from an EMBL/GenBank/DDBJ whole genome shotgun (WGS) entry which is preliminary data.</text>
</comment>
<evidence type="ECO:0000313" key="4">
    <source>
        <dbReference type="EMBL" id="HJA91551.1"/>
    </source>
</evidence>
<feature type="region of interest" description="Disordered" evidence="1">
    <location>
        <begin position="1"/>
        <end position="24"/>
    </location>
</feature>
<reference evidence="4" key="2">
    <citation type="submission" date="2021-04" db="EMBL/GenBank/DDBJ databases">
        <authorList>
            <person name="Gilroy R."/>
        </authorList>
    </citation>
    <scope>NUCLEOTIDE SEQUENCE</scope>
    <source>
        <strain evidence="4">CHK179-7159</strain>
    </source>
</reference>
<gene>
    <name evidence="4" type="ORF">H9717_00245</name>
</gene>
<dbReference type="Proteomes" id="UP000886858">
    <property type="component" value="Unassembled WGS sequence"/>
</dbReference>
<feature type="transmembrane region" description="Helical" evidence="2">
    <location>
        <begin position="154"/>
        <end position="173"/>
    </location>
</feature>
<organism evidence="4 5">
    <name type="scientific">Candidatus Eisenbergiella merdipullorum</name>
    <dbReference type="NCBI Taxonomy" id="2838553"/>
    <lineage>
        <taxon>Bacteria</taxon>
        <taxon>Bacillati</taxon>
        <taxon>Bacillota</taxon>
        <taxon>Clostridia</taxon>
        <taxon>Lachnospirales</taxon>
        <taxon>Lachnospiraceae</taxon>
        <taxon>Eisenbergiella</taxon>
    </lineage>
</organism>
<protein>
    <submittedName>
        <fullName evidence="4">Transglutaminase-like domain-containing protein</fullName>
    </submittedName>
</protein>
<keyword evidence="2" id="KW-0472">Membrane</keyword>